<evidence type="ECO:0000259" key="9">
    <source>
        <dbReference type="PROSITE" id="PS50850"/>
    </source>
</evidence>
<dbReference type="Proteomes" id="UP001500063">
    <property type="component" value="Unassembled WGS sequence"/>
</dbReference>
<feature type="region of interest" description="Disordered" evidence="7">
    <location>
        <begin position="1"/>
        <end position="20"/>
    </location>
</feature>
<feature type="transmembrane region" description="Helical" evidence="8">
    <location>
        <begin position="315"/>
        <end position="340"/>
    </location>
</feature>
<evidence type="ECO:0000256" key="6">
    <source>
        <dbReference type="ARBA" id="ARBA00023136"/>
    </source>
</evidence>
<comment type="subcellular location">
    <subcellularLocation>
        <location evidence="1">Cell membrane</location>
        <topology evidence="1">Multi-pass membrane protein</topology>
    </subcellularLocation>
</comment>
<evidence type="ECO:0000256" key="3">
    <source>
        <dbReference type="ARBA" id="ARBA00022475"/>
    </source>
</evidence>
<dbReference type="EMBL" id="BAAABW010000026">
    <property type="protein sequence ID" value="GAA0367824.1"/>
    <property type="molecule type" value="Genomic_DNA"/>
</dbReference>
<dbReference type="PANTHER" id="PTHR23517:SF13">
    <property type="entry name" value="MAJOR FACILITATOR SUPERFAMILY MFS_1"/>
    <property type="match status" value="1"/>
</dbReference>
<feature type="transmembrane region" description="Helical" evidence="8">
    <location>
        <begin position="153"/>
        <end position="176"/>
    </location>
</feature>
<evidence type="ECO:0000256" key="5">
    <source>
        <dbReference type="ARBA" id="ARBA00022989"/>
    </source>
</evidence>
<evidence type="ECO:0000256" key="2">
    <source>
        <dbReference type="ARBA" id="ARBA00022448"/>
    </source>
</evidence>
<keyword evidence="2" id="KW-0813">Transport</keyword>
<dbReference type="Pfam" id="PF07690">
    <property type="entry name" value="MFS_1"/>
    <property type="match status" value="1"/>
</dbReference>
<feature type="transmembrane region" description="Helical" evidence="8">
    <location>
        <begin position="33"/>
        <end position="54"/>
    </location>
</feature>
<comment type="caution">
    <text evidence="10">The sequence shown here is derived from an EMBL/GenBank/DDBJ whole genome shotgun (WGS) entry which is preliminary data.</text>
</comment>
<feature type="domain" description="Major facilitator superfamily (MFS) profile" evidence="9">
    <location>
        <begin position="28"/>
        <end position="412"/>
    </location>
</feature>
<evidence type="ECO:0000313" key="10">
    <source>
        <dbReference type="EMBL" id="GAA0367824.1"/>
    </source>
</evidence>
<dbReference type="InterPro" id="IPR011701">
    <property type="entry name" value="MFS"/>
</dbReference>
<dbReference type="RefSeq" id="WP_344121457.1">
    <property type="nucleotide sequence ID" value="NZ_BAAABW010000026.1"/>
</dbReference>
<feature type="transmembrane region" description="Helical" evidence="8">
    <location>
        <begin position="260"/>
        <end position="283"/>
    </location>
</feature>
<dbReference type="PROSITE" id="PS00217">
    <property type="entry name" value="SUGAR_TRANSPORT_2"/>
    <property type="match status" value="1"/>
</dbReference>
<evidence type="ECO:0000256" key="8">
    <source>
        <dbReference type="SAM" id="Phobius"/>
    </source>
</evidence>
<keyword evidence="4 8" id="KW-0812">Transmembrane</keyword>
<keyword evidence="5 8" id="KW-1133">Transmembrane helix</keyword>
<feature type="transmembrane region" description="Helical" evidence="8">
    <location>
        <begin position="352"/>
        <end position="374"/>
    </location>
</feature>
<gene>
    <name evidence="10" type="ORF">GCM10010319_52170</name>
</gene>
<feature type="transmembrane region" description="Helical" evidence="8">
    <location>
        <begin position="120"/>
        <end position="141"/>
    </location>
</feature>
<keyword evidence="6 8" id="KW-0472">Membrane</keyword>
<keyword evidence="3" id="KW-1003">Cell membrane</keyword>
<accession>A0ABN0XM78</accession>
<dbReference type="PROSITE" id="PS50850">
    <property type="entry name" value="MFS"/>
    <property type="match status" value="1"/>
</dbReference>
<dbReference type="SUPFAM" id="SSF103473">
    <property type="entry name" value="MFS general substrate transporter"/>
    <property type="match status" value="1"/>
</dbReference>
<dbReference type="InterPro" id="IPR020846">
    <property type="entry name" value="MFS_dom"/>
</dbReference>
<evidence type="ECO:0000256" key="7">
    <source>
        <dbReference type="SAM" id="MobiDB-lite"/>
    </source>
</evidence>
<evidence type="ECO:0000256" key="1">
    <source>
        <dbReference type="ARBA" id="ARBA00004651"/>
    </source>
</evidence>
<name>A0ABN0XM78_9ACTN</name>
<feature type="transmembrane region" description="Helical" evidence="8">
    <location>
        <begin position="182"/>
        <end position="201"/>
    </location>
</feature>
<dbReference type="Gene3D" id="1.20.1250.20">
    <property type="entry name" value="MFS general substrate transporter like domains"/>
    <property type="match status" value="1"/>
</dbReference>
<feature type="transmembrane region" description="Helical" evidence="8">
    <location>
        <begin position="60"/>
        <end position="83"/>
    </location>
</feature>
<sequence>MSAIRPRPAAPAGAPATAAPAPSRASRAAVPTVTYVLLVVMAGGTVPTPVYSVYAQRLHLSPPVVALVFAAYAGGILVSLLLFGGLSDQIGRRATLAPALLVAAVSGVVFIAFPTLPGLFAGRVLSGVSVGLTTGAATAYLGELHPDRPRAALIASVTNMAGLGSGSLLSGLLVEYAPSPTVLPYVVLTALLLPGLALAWLPEPVAPRGGGIRPQRLSVPAAARRTFAAAAVAVFASFALLGLLASLAGNFLVEGLHDHSHLAVGLVAFSAFGSAGTAQLFAVRLPPRTGLAVGMACVPLGLGLIVAGLSAASLPLFLCGSVLGGAGAGTSFKSGLALVAAQARPGRVSELVSGYFVAAYLGLTLPVVGVAVLLSHGTLMAAAGIFAGVVTVLCAASIAVTAAVGSRPPRPT</sequence>
<feature type="transmembrane region" description="Helical" evidence="8">
    <location>
        <begin position="380"/>
        <end position="404"/>
    </location>
</feature>
<keyword evidence="11" id="KW-1185">Reference proteome</keyword>
<protein>
    <submittedName>
        <fullName evidence="10">MFS transporter</fullName>
    </submittedName>
</protein>
<dbReference type="PANTHER" id="PTHR23517">
    <property type="entry name" value="RESISTANCE PROTEIN MDTM, PUTATIVE-RELATED-RELATED"/>
    <property type="match status" value="1"/>
</dbReference>
<proteinExistence type="predicted"/>
<dbReference type="InterPro" id="IPR005829">
    <property type="entry name" value="Sugar_transporter_CS"/>
</dbReference>
<feature type="transmembrane region" description="Helical" evidence="8">
    <location>
        <begin position="95"/>
        <end position="114"/>
    </location>
</feature>
<dbReference type="InterPro" id="IPR050171">
    <property type="entry name" value="MFS_Transporters"/>
</dbReference>
<feature type="transmembrane region" description="Helical" evidence="8">
    <location>
        <begin position="290"/>
        <end position="309"/>
    </location>
</feature>
<organism evidence="10 11">
    <name type="scientific">Streptomyces blastmyceticus</name>
    <dbReference type="NCBI Taxonomy" id="68180"/>
    <lineage>
        <taxon>Bacteria</taxon>
        <taxon>Bacillati</taxon>
        <taxon>Actinomycetota</taxon>
        <taxon>Actinomycetes</taxon>
        <taxon>Kitasatosporales</taxon>
        <taxon>Streptomycetaceae</taxon>
        <taxon>Streptomyces</taxon>
    </lineage>
</organism>
<dbReference type="InterPro" id="IPR036259">
    <property type="entry name" value="MFS_trans_sf"/>
</dbReference>
<feature type="transmembrane region" description="Helical" evidence="8">
    <location>
        <begin position="222"/>
        <end position="248"/>
    </location>
</feature>
<evidence type="ECO:0000313" key="11">
    <source>
        <dbReference type="Proteomes" id="UP001500063"/>
    </source>
</evidence>
<reference evidence="10 11" key="1">
    <citation type="journal article" date="2019" name="Int. J. Syst. Evol. Microbiol.">
        <title>The Global Catalogue of Microorganisms (GCM) 10K type strain sequencing project: providing services to taxonomists for standard genome sequencing and annotation.</title>
        <authorList>
            <consortium name="The Broad Institute Genomics Platform"/>
            <consortium name="The Broad Institute Genome Sequencing Center for Infectious Disease"/>
            <person name="Wu L."/>
            <person name="Ma J."/>
        </authorList>
    </citation>
    <scope>NUCLEOTIDE SEQUENCE [LARGE SCALE GENOMIC DNA]</scope>
    <source>
        <strain evidence="10 11">JCM 4565</strain>
    </source>
</reference>
<evidence type="ECO:0000256" key="4">
    <source>
        <dbReference type="ARBA" id="ARBA00022692"/>
    </source>
</evidence>